<accession>A0ABX2T5I4</accession>
<evidence type="ECO:0000259" key="1">
    <source>
        <dbReference type="Pfam" id="PF04230"/>
    </source>
</evidence>
<dbReference type="RefSeq" id="WP_180281334.1">
    <property type="nucleotide sequence ID" value="NZ_JABFDB010000003.1"/>
</dbReference>
<proteinExistence type="predicted"/>
<comment type="caution">
    <text evidence="2">The sequence shown here is derived from an EMBL/GenBank/DDBJ whole genome shotgun (WGS) entry which is preliminary data.</text>
</comment>
<feature type="domain" description="Polysaccharide pyruvyl transferase" evidence="1">
    <location>
        <begin position="14"/>
        <end position="298"/>
    </location>
</feature>
<reference evidence="2 3" key="1">
    <citation type="submission" date="2020-05" db="EMBL/GenBank/DDBJ databases">
        <title>Azospirillum oleiclasticum sp. nov, a nitrogen-fixing and heavy crude oil-emulsifying bacterium isolated from the crude oil of Yumen Oilfield.</title>
        <authorList>
            <person name="Wu D."/>
            <person name="Cai M."/>
            <person name="Zhang X."/>
        </authorList>
    </citation>
    <scope>NUCLEOTIDE SEQUENCE [LARGE SCALE GENOMIC DNA]</scope>
    <source>
        <strain evidence="2 3">ROY-1-1-2</strain>
    </source>
</reference>
<dbReference type="Proteomes" id="UP000584642">
    <property type="component" value="Unassembled WGS sequence"/>
</dbReference>
<protein>
    <submittedName>
        <fullName evidence="2">Polysaccharide pyruvyl transferase</fullName>
    </submittedName>
</protein>
<dbReference type="GO" id="GO:0016740">
    <property type="term" value="F:transferase activity"/>
    <property type="evidence" value="ECO:0007669"/>
    <property type="project" value="UniProtKB-KW"/>
</dbReference>
<dbReference type="EMBL" id="JABFDB010000003">
    <property type="protein sequence ID" value="NYZ19556.1"/>
    <property type="molecule type" value="Genomic_DNA"/>
</dbReference>
<keyword evidence="3" id="KW-1185">Reference proteome</keyword>
<gene>
    <name evidence="2" type="ORF">HND93_07520</name>
</gene>
<organism evidence="2 3">
    <name type="scientific">Azospirillum oleiclasticum</name>
    <dbReference type="NCBI Taxonomy" id="2735135"/>
    <lineage>
        <taxon>Bacteria</taxon>
        <taxon>Pseudomonadati</taxon>
        <taxon>Pseudomonadota</taxon>
        <taxon>Alphaproteobacteria</taxon>
        <taxon>Rhodospirillales</taxon>
        <taxon>Azospirillaceae</taxon>
        <taxon>Azospirillum</taxon>
    </lineage>
</organism>
<dbReference type="Pfam" id="PF04230">
    <property type="entry name" value="PS_pyruv_trans"/>
    <property type="match status" value="1"/>
</dbReference>
<dbReference type="PANTHER" id="PTHR36836:SF1">
    <property type="entry name" value="COLANIC ACID BIOSYNTHESIS PROTEIN WCAK"/>
    <property type="match status" value="1"/>
</dbReference>
<dbReference type="PANTHER" id="PTHR36836">
    <property type="entry name" value="COLANIC ACID BIOSYNTHESIS PROTEIN WCAK"/>
    <property type="match status" value="1"/>
</dbReference>
<keyword evidence="2" id="KW-0808">Transferase</keyword>
<sequence>MAVIGISGSYGGLNTGDEAILTSAIAELRRTVPGVEIVVFSRDAVHTAANHPADRVVNPRIAMKGEITPEVARLDLLLLGGGGILYDAEAETYLREAVIAQAHGIPTFAFAIGVGPLRGEAERRAVRNGMNRMAGITVREQSAKRLLEEIGVEVPVTVTADPALLLEPEPFTDGMLAEVGVPRDRPLVGFSVREHGGAAPDLSEAAYHGLLAEAADFAIQRFGARIVFVPMERGDVREAHRVIGSMALPEHAHVLPYRHPPRQILGLMRHLDMAVGMRLHFMIFAAIAGTPLIALPYASKVSDFLESLGIERRSLRSRAGTFLADLDRLWDHRGRHREQVASRLPAIREAARQTAPLATAIVAPRDKEPGPPVVDRR</sequence>
<dbReference type="Gene3D" id="3.40.50.2000">
    <property type="entry name" value="Glycogen Phosphorylase B"/>
    <property type="match status" value="1"/>
</dbReference>
<name>A0ABX2T5I4_9PROT</name>
<dbReference type="InterPro" id="IPR007345">
    <property type="entry name" value="Polysacch_pyruvyl_Trfase"/>
</dbReference>
<evidence type="ECO:0000313" key="2">
    <source>
        <dbReference type="EMBL" id="NYZ19556.1"/>
    </source>
</evidence>
<evidence type="ECO:0000313" key="3">
    <source>
        <dbReference type="Proteomes" id="UP000584642"/>
    </source>
</evidence>
<dbReference type="SUPFAM" id="SSF53756">
    <property type="entry name" value="UDP-Glycosyltransferase/glycogen phosphorylase"/>
    <property type="match status" value="1"/>
</dbReference>